<dbReference type="Proteomes" id="UP000016648">
    <property type="component" value="Unassembled WGS sequence"/>
</dbReference>
<name>U2NQQ3_9BACT</name>
<reference evidence="1 2" key="1">
    <citation type="submission" date="2013-08" db="EMBL/GenBank/DDBJ databases">
        <authorList>
            <person name="Durkin A.S."/>
            <person name="Haft D.R."/>
            <person name="McCorrison J."/>
            <person name="Torralba M."/>
            <person name="Gillis M."/>
            <person name="Haft D.H."/>
            <person name="Methe B."/>
            <person name="Sutton G."/>
            <person name="Nelson K.E."/>
        </authorList>
    </citation>
    <scope>NUCLEOTIDE SEQUENCE [LARGE SCALE GENOMIC DNA]</scope>
    <source>
        <strain evidence="1 2">F0067</strain>
    </source>
</reference>
<sequence length="211" mass="24445">MRRKMPQNVGYKRKSAIFAAMFSRIRMFLVWLRRIDKCQGFGVQSPSAYRFIRQVVNCHDPYPAYSILEEAQRLNPVARKLGRLFYRLSREVGQATWHISLQTPFLPYYIRCVEHGCDRSDVAPVPTGGPDIRRVLLADGSVESRADAERFMSSAREGDLLVMTGIHDSRANRAEWLRRAADGRCSVGFDLYYCGILFFDKRFKQTYIVNF</sequence>
<gene>
    <name evidence="1" type="ORF">HMPREF9135_2197</name>
</gene>
<comment type="caution">
    <text evidence="1">The sequence shown here is derived from an EMBL/GenBank/DDBJ whole genome shotgun (WGS) entry which is preliminary data.</text>
</comment>
<evidence type="ECO:0000313" key="2">
    <source>
        <dbReference type="Proteomes" id="UP000016648"/>
    </source>
</evidence>
<keyword evidence="2" id="KW-1185">Reference proteome</keyword>
<accession>U2NQQ3</accession>
<evidence type="ECO:0000313" key="1">
    <source>
        <dbReference type="EMBL" id="ERK40375.1"/>
    </source>
</evidence>
<organism evidence="1 2">
    <name type="scientific">Segatella baroniae F0067</name>
    <dbReference type="NCBI Taxonomy" id="1115809"/>
    <lineage>
        <taxon>Bacteria</taxon>
        <taxon>Pseudomonadati</taxon>
        <taxon>Bacteroidota</taxon>
        <taxon>Bacteroidia</taxon>
        <taxon>Bacteroidales</taxon>
        <taxon>Prevotellaceae</taxon>
        <taxon>Segatella</taxon>
    </lineage>
</organism>
<proteinExistence type="predicted"/>
<dbReference type="AlphaFoldDB" id="U2NQQ3"/>
<dbReference type="EMBL" id="AWEY01000006">
    <property type="protein sequence ID" value="ERK40375.1"/>
    <property type="molecule type" value="Genomic_DNA"/>
</dbReference>
<protein>
    <submittedName>
        <fullName evidence="1">Uncharacterized protein</fullName>
    </submittedName>
</protein>
<dbReference type="PATRIC" id="fig|1115809.3.peg.220"/>